<sequence>MPHKGSPGTRGSGQVSAALLGRAVIVNGIAVSKPRLYINVEGPVAGVDATVLNYPVEVKVGGIMFLAQPARSAKQPKSHYFPSFRAVFFLRPTMAYASSTSRTRQPSGSSRYGLG</sequence>
<reference evidence="1" key="1">
    <citation type="submission" date="2023-06" db="EMBL/GenBank/DDBJ databases">
        <title>Genome-scale phylogeny and comparative genomics of the fungal order Sordariales.</title>
        <authorList>
            <consortium name="Lawrence Berkeley National Laboratory"/>
            <person name="Hensen N."/>
            <person name="Bonometti L."/>
            <person name="Westerberg I."/>
            <person name="Brannstrom I.O."/>
            <person name="Guillou S."/>
            <person name="Cros-Aarteil S."/>
            <person name="Calhoun S."/>
            <person name="Haridas S."/>
            <person name="Kuo A."/>
            <person name="Mondo S."/>
            <person name="Pangilinan J."/>
            <person name="Riley R."/>
            <person name="Labutti K."/>
            <person name="Andreopoulos B."/>
            <person name="Lipzen A."/>
            <person name="Chen C."/>
            <person name="Yanf M."/>
            <person name="Daum C."/>
            <person name="Ng V."/>
            <person name="Clum A."/>
            <person name="Steindorff A."/>
            <person name="Ohm R."/>
            <person name="Martin F."/>
            <person name="Silar P."/>
            <person name="Natvig D."/>
            <person name="Lalanne C."/>
            <person name="Gautier V."/>
            <person name="Ament-Velasquez S.L."/>
            <person name="Kruys A."/>
            <person name="Hutchinson M.I."/>
            <person name="Powell A.J."/>
            <person name="Barry K."/>
            <person name="Miller A.N."/>
            <person name="Grigoriev I.V."/>
            <person name="Debuchy R."/>
            <person name="Gladieux P."/>
            <person name="Thoren M.H."/>
            <person name="Johannesson H."/>
        </authorList>
    </citation>
    <scope>NUCLEOTIDE SEQUENCE</scope>
    <source>
        <strain evidence="1">SMH4607-1</strain>
    </source>
</reference>
<keyword evidence="2" id="KW-1185">Reference proteome</keyword>
<comment type="caution">
    <text evidence="1">The sequence shown here is derived from an EMBL/GenBank/DDBJ whole genome shotgun (WGS) entry which is preliminary data.</text>
</comment>
<organism evidence="1 2">
    <name type="scientific">Lasiosphaeris hirsuta</name>
    <dbReference type="NCBI Taxonomy" id="260670"/>
    <lineage>
        <taxon>Eukaryota</taxon>
        <taxon>Fungi</taxon>
        <taxon>Dikarya</taxon>
        <taxon>Ascomycota</taxon>
        <taxon>Pezizomycotina</taxon>
        <taxon>Sordariomycetes</taxon>
        <taxon>Sordariomycetidae</taxon>
        <taxon>Sordariales</taxon>
        <taxon>Lasiosphaeriaceae</taxon>
        <taxon>Lasiosphaeris</taxon>
    </lineage>
</organism>
<protein>
    <submittedName>
        <fullName evidence="1">Uncharacterized protein</fullName>
    </submittedName>
</protein>
<proteinExistence type="predicted"/>
<evidence type="ECO:0000313" key="2">
    <source>
        <dbReference type="Proteomes" id="UP001172102"/>
    </source>
</evidence>
<dbReference type="EMBL" id="JAUKUA010000001">
    <property type="protein sequence ID" value="KAK0730025.1"/>
    <property type="molecule type" value="Genomic_DNA"/>
</dbReference>
<gene>
    <name evidence="1" type="ORF">B0H67DRAFT_20624</name>
</gene>
<evidence type="ECO:0000313" key="1">
    <source>
        <dbReference type="EMBL" id="KAK0730025.1"/>
    </source>
</evidence>
<accession>A0AA40E7P8</accession>
<name>A0AA40E7P8_9PEZI</name>
<dbReference type="AlphaFoldDB" id="A0AA40E7P8"/>
<dbReference type="Proteomes" id="UP001172102">
    <property type="component" value="Unassembled WGS sequence"/>
</dbReference>